<dbReference type="InterPro" id="IPR025997">
    <property type="entry name" value="SBP_2_dom"/>
</dbReference>
<keyword evidence="6" id="KW-0762">Sugar transport</keyword>
<name>A0A1H6TSI8_9FIRM</name>
<dbReference type="PROSITE" id="PS51257">
    <property type="entry name" value="PROKAR_LIPOPROTEIN"/>
    <property type="match status" value="1"/>
</dbReference>
<evidence type="ECO:0000259" key="5">
    <source>
        <dbReference type="Pfam" id="PF13407"/>
    </source>
</evidence>
<comment type="similarity">
    <text evidence="2">Belongs to the bacterial solute-binding protein 2 family.</text>
</comment>
<dbReference type="GO" id="GO:0030246">
    <property type="term" value="F:carbohydrate binding"/>
    <property type="evidence" value="ECO:0007669"/>
    <property type="project" value="UniProtKB-ARBA"/>
</dbReference>
<dbReference type="Pfam" id="PF13407">
    <property type="entry name" value="Peripla_BP_4"/>
    <property type="match status" value="1"/>
</dbReference>
<organism evidence="6 7">
    <name type="scientific">Propionispira arboris</name>
    <dbReference type="NCBI Taxonomy" id="84035"/>
    <lineage>
        <taxon>Bacteria</taxon>
        <taxon>Bacillati</taxon>
        <taxon>Bacillota</taxon>
        <taxon>Negativicutes</taxon>
        <taxon>Selenomonadales</taxon>
        <taxon>Selenomonadaceae</taxon>
        <taxon>Propionispira</taxon>
    </lineage>
</organism>
<keyword evidence="6" id="KW-0813">Transport</keyword>
<dbReference type="STRING" id="84035.SAMN05660742_10192"/>
<evidence type="ECO:0000256" key="4">
    <source>
        <dbReference type="SAM" id="SignalP"/>
    </source>
</evidence>
<dbReference type="CDD" id="cd06309">
    <property type="entry name" value="PBP1_galactofuranose_YtfQ-like"/>
    <property type="match status" value="1"/>
</dbReference>
<proteinExistence type="inferred from homology"/>
<feature type="chain" id="PRO_5039429087" evidence="4">
    <location>
        <begin position="18"/>
        <end position="340"/>
    </location>
</feature>
<evidence type="ECO:0000313" key="6">
    <source>
        <dbReference type="EMBL" id="SEI80197.1"/>
    </source>
</evidence>
<sequence length="340" mass="36674">MKKIISLLLAISLLVLAVGCGGGDQAKKDDAKAASSGGKQITMGFSQIGAESEWRTAHTESIKSAAKAAGINLQFSDAQQKQENQIKAIRSFIAQGVDIIAFVPIVETGWDTVLKEAKDAKIPVIVVDRDVKLSDESLYIAKIGTDSVAEGKKVFNWIDEYMKKENKQPRSGDKFNIVVLEGTVGSSVAIGRANGFKEAMAAAPDAAKYTILASQTGEFTRQKGQEVMESFLKSDRDKIDILFAHNDDMALGAIQAIEAAGLKPGKDITIISIDSVKGMFQAMIDGKANCTVECNPLQGDILMETAKKILNKEEVPKNVYVEEGIFPADVAAKTLPERKY</sequence>
<protein>
    <submittedName>
        <fullName evidence="6">Simple sugar transport system substrate-binding protein</fullName>
    </submittedName>
</protein>
<dbReference type="GO" id="GO:0030313">
    <property type="term" value="C:cell envelope"/>
    <property type="evidence" value="ECO:0007669"/>
    <property type="project" value="UniProtKB-SubCell"/>
</dbReference>
<gene>
    <name evidence="6" type="ORF">SAMN05660742_10192</name>
</gene>
<reference evidence="6 7" key="1">
    <citation type="submission" date="2016-10" db="EMBL/GenBank/DDBJ databases">
        <authorList>
            <person name="de Groot N.N."/>
        </authorList>
    </citation>
    <scope>NUCLEOTIDE SEQUENCE [LARGE SCALE GENOMIC DNA]</scope>
    <source>
        <strain evidence="6 7">DSM 2179</strain>
    </source>
</reference>
<feature type="signal peptide" evidence="4">
    <location>
        <begin position="1"/>
        <end position="17"/>
    </location>
</feature>
<keyword evidence="7" id="KW-1185">Reference proteome</keyword>
<evidence type="ECO:0000313" key="7">
    <source>
        <dbReference type="Proteomes" id="UP000199662"/>
    </source>
</evidence>
<comment type="subcellular location">
    <subcellularLocation>
        <location evidence="1">Cell envelope</location>
    </subcellularLocation>
</comment>
<evidence type="ECO:0000256" key="1">
    <source>
        <dbReference type="ARBA" id="ARBA00004196"/>
    </source>
</evidence>
<evidence type="ECO:0000256" key="2">
    <source>
        <dbReference type="ARBA" id="ARBA00007639"/>
    </source>
</evidence>
<dbReference type="PANTHER" id="PTHR46847:SF3">
    <property type="entry name" value="GALACTOFURANOSE-BINDING PROTEIN YTFQ"/>
    <property type="match status" value="1"/>
</dbReference>
<accession>A0A1H6TSI8</accession>
<dbReference type="Proteomes" id="UP000199662">
    <property type="component" value="Unassembled WGS sequence"/>
</dbReference>
<dbReference type="EMBL" id="FNZK01000001">
    <property type="protein sequence ID" value="SEI80197.1"/>
    <property type="molecule type" value="Genomic_DNA"/>
</dbReference>
<dbReference type="PANTHER" id="PTHR46847">
    <property type="entry name" value="D-ALLOSE-BINDING PERIPLASMIC PROTEIN-RELATED"/>
    <property type="match status" value="1"/>
</dbReference>
<dbReference type="AlphaFoldDB" id="A0A1H6TSI8"/>
<keyword evidence="3 4" id="KW-0732">Signal</keyword>
<dbReference type="Gene3D" id="3.40.50.2300">
    <property type="match status" value="2"/>
</dbReference>
<evidence type="ECO:0000256" key="3">
    <source>
        <dbReference type="ARBA" id="ARBA00022729"/>
    </source>
</evidence>
<dbReference type="RefSeq" id="WP_091828330.1">
    <property type="nucleotide sequence ID" value="NZ_FNZK01000001.1"/>
</dbReference>
<dbReference type="InterPro" id="IPR028082">
    <property type="entry name" value="Peripla_BP_I"/>
</dbReference>
<dbReference type="SUPFAM" id="SSF53822">
    <property type="entry name" value="Periplasmic binding protein-like I"/>
    <property type="match status" value="1"/>
</dbReference>
<feature type="domain" description="Periplasmic binding protein" evidence="5">
    <location>
        <begin position="44"/>
        <end position="313"/>
    </location>
</feature>